<evidence type="ECO:0000256" key="4">
    <source>
        <dbReference type="SAM" id="SignalP"/>
    </source>
</evidence>
<name>A0A1I1CCH7_9PSEU</name>
<protein>
    <submittedName>
        <fullName evidence="5">NitT/TauT family transport system substrate-binding protein</fullName>
    </submittedName>
</protein>
<dbReference type="Pfam" id="PF13379">
    <property type="entry name" value="NMT1_2"/>
    <property type="match status" value="1"/>
</dbReference>
<reference evidence="6" key="1">
    <citation type="submission" date="2016-10" db="EMBL/GenBank/DDBJ databases">
        <authorList>
            <person name="Varghese N."/>
            <person name="Submissions S."/>
        </authorList>
    </citation>
    <scope>NUCLEOTIDE SEQUENCE [LARGE SCALE GENOMIC DNA]</scope>
    <source>
        <strain evidence="6">CGMCC 4.3568</strain>
    </source>
</reference>
<dbReference type="EMBL" id="FOKG01000025">
    <property type="protein sequence ID" value="SFB60087.1"/>
    <property type="molecule type" value="Genomic_DNA"/>
</dbReference>
<evidence type="ECO:0000256" key="3">
    <source>
        <dbReference type="ARBA" id="ARBA00022729"/>
    </source>
</evidence>
<keyword evidence="6" id="KW-1185">Reference proteome</keyword>
<dbReference type="PANTHER" id="PTHR30024:SF47">
    <property type="entry name" value="TAURINE-BINDING PERIPLASMIC PROTEIN"/>
    <property type="match status" value="1"/>
</dbReference>
<dbReference type="SUPFAM" id="SSF53850">
    <property type="entry name" value="Periplasmic binding protein-like II"/>
    <property type="match status" value="1"/>
</dbReference>
<dbReference type="PROSITE" id="PS51257">
    <property type="entry name" value="PROKAR_LIPOPROTEIN"/>
    <property type="match status" value="1"/>
</dbReference>
<comment type="subcellular location">
    <subcellularLocation>
        <location evidence="1">Periplasm</location>
    </subcellularLocation>
</comment>
<keyword evidence="3 4" id="KW-0732">Signal</keyword>
<evidence type="ECO:0000256" key="2">
    <source>
        <dbReference type="ARBA" id="ARBA00010742"/>
    </source>
</evidence>
<dbReference type="Proteomes" id="UP000243799">
    <property type="component" value="Unassembled WGS sequence"/>
</dbReference>
<feature type="signal peptide" evidence="4">
    <location>
        <begin position="1"/>
        <end position="24"/>
    </location>
</feature>
<dbReference type="PANTHER" id="PTHR30024">
    <property type="entry name" value="ALIPHATIC SULFONATES-BINDING PROTEIN-RELATED"/>
    <property type="match status" value="1"/>
</dbReference>
<dbReference type="STRING" id="490629.SAMN05216266_1257"/>
<dbReference type="GO" id="GO:0042597">
    <property type="term" value="C:periplasmic space"/>
    <property type="evidence" value="ECO:0007669"/>
    <property type="project" value="UniProtKB-SubCell"/>
</dbReference>
<evidence type="ECO:0000256" key="1">
    <source>
        <dbReference type="ARBA" id="ARBA00004418"/>
    </source>
</evidence>
<evidence type="ECO:0000313" key="6">
    <source>
        <dbReference type="Proteomes" id="UP000243799"/>
    </source>
</evidence>
<gene>
    <name evidence="5" type="ORF">SAMN05216266_1257</name>
</gene>
<accession>A0A1I1CCH7</accession>
<feature type="chain" id="PRO_5038966174" evidence="4">
    <location>
        <begin position="25"/>
        <end position="323"/>
    </location>
</feature>
<proteinExistence type="inferred from homology"/>
<dbReference type="AlphaFoldDB" id="A0A1I1CCH7"/>
<comment type="similarity">
    <text evidence="2">Belongs to the bacterial solute-binding protein SsuA/TauA family.</text>
</comment>
<sequence length="323" mass="34132">MRACARTALALLCATLLLSGCSFLGGDPQPEPLVPEQRTLRVGVGSAIDTAPLRIAVADGRFQRAGLQIELVEQTNDTDALTKLAEGELDVAFASNVALFKTAADGNPLRLQGEAYTAGRNTMALVTLPESALQAPNDLRFPEIAVDTLDDLGTLTTRSALSGAGVDPERITFVRREPGTMVDAIRSGDVDAAWMTEPHITRAEKDFGARMVLDTARGATLGFPVSSYAATVSFAESRPRTLTLFRQVLGEAQQHGGDPMVIRKALPGLADVDETTAALVSLGDYPTSISAVRLQRVADLMHNSGLIGARLDVQSLLPTPGLG</sequence>
<dbReference type="Gene3D" id="3.40.190.10">
    <property type="entry name" value="Periplasmic binding protein-like II"/>
    <property type="match status" value="2"/>
</dbReference>
<dbReference type="RefSeq" id="WP_091678018.1">
    <property type="nucleotide sequence ID" value="NZ_FOKG01000025.1"/>
</dbReference>
<organism evidence="5 6">
    <name type="scientific">Amycolatopsis marina</name>
    <dbReference type="NCBI Taxonomy" id="490629"/>
    <lineage>
        <taxon>Bacteria</taxon>
        <taxon>Bacillati</taxon>
        <taxon>Actinomycetota</taxon>
        <taxon>Actinomycetes</taxon>
        <taxon>Pseudonocardiales</taxon>
        <taxon>Pseudonocardiaceae</taxon>
        <taxon>Amycolatopsis</taxon>
    </lineage>
</organism>
<evidence type="ECO:0000313" key="5">
    <source>
        <dbReference type="EMBL" id="SFB60087.1"/>
    </source>
</evidence>
<dbReference type="OrthoDB" id="8892982at2"/>